<dbReference type="AlphaFoldDB" id="A0AAV7XJW0"/>
<dbReference type="InterPro" id="IPR015510">
    <property type="entry name" value="PGRP"/>
</dbReference>
<evidence type="ECO:0000256" key="2">
    <source>
        <dbReference type="ARBA" id="ARBA00022588"/>
    </source>
</evidence>
<sequence length="427" mass="45398">MGLRDERGTTVDSAAPVRPRAPQQPDPSDPAAAEHIPGAPPAGVGRPPDSLDRSVSAVDSGYNGQDGDGHDEDDLDDGASSVCTRTRSDSGSCSSVSSSSTGVPQTVAECFAVDADKGSAFIQGDVYVENSTNVQVGTTHYHGPVTVVVAQKNEAAPLTPPAGVTVVKGAPLGAVVDALSPVGDAVQLPVTGSTTQLTEKGAVSAAAPDALWRSFLRCPRVAVPGAVLAIPIIALVVYLTTTRPSIEELPNGVRLATRSFWRARSPSEPPELLRTPVKLVVVCHTAGKPCFNPRLCADMVSNMQQYHKDSHTWDDIGYNFLVSGDGVVYEGRGWDAVGAFLPVKNRLALGVALIGNFEIDLITDSQEDQLRKFLDWGVELGKIERGYKIGGACQYQATMSPGRTFMQNLRTWSHWDTYMLNNDSCVR</sequence>
<dbReference type="SMART" id="SM00701">
    <property type="entry name" value="PGRP"/>
    <property type="match status" value="1"/>
</dbReference>
<dbReference type="Gene3D" id="3.40.80.10">
    <property type="entry name" value="Peptidoglycan recognition protein-like"/>
    <property type="match status" value="1"/>
</dbReference>
<dbReference type="EMBL" id="JAPTSV010000008">
    <property type="protein sequence ID" value="KAJ1524860.1"/>
    <property type="molecule type" value="Genomic_DNA"/>
</dbReference>
<dbReference type="FunFam" id="3.40.80.10:FF:000001">
    <property type="entry name" value="Peptidoglycan recognition protein 1"/>
    <property type="match status" value="1"/>
</dbReference>
<keyword evidence="3" id="KW-0391">Immunity</keyword>
<evidence type="ECO:0000256" key="3">
    <source>
        <dbReference type="ARBA" id="ARBA00022859"/>
    </source>
</evidence>
<gene>
    <name evidence="7" type="ORF">ONE63_009726</name>
</gene>
<dbReference type="InterPro" id="IPR036505">
    <property type="entry name" value="Amidase/PGRP_sf"/>
</dbReference>
<comment type="caution">
    <text evidence="7">The sequence shown here is derived from an EMBL/GenBank/DDBJ whole genome shotgun (WGS) entry which is preliminary data.</text>
</comment>
<comment type="similarity">
    <text evidence="1">Belongs to the N-acetylmuramoyl-L-alanine amidase 2 family.</text>
</comment>
<evidence type="ECO:0000259" key="6">
    <source>
        <dbReference type="SMART" id="SM00701"/>
    </source>
</evidence>
<dbReference type="PANTHER" id="PTHR11022">
    <property type="entry name" value="PEPTIDOGLYCAN RECOGNITION PROTEIN"/>
    <property type="match status" value="1"/>
</dbReference>
<dbReference type="GO" id="GO:0045087">
    <property type="term" value="P:innate immune response"/>
    <property type="evidence" value="ECO:0007669"/>
    <property type="project" value="UniProtKB-KW"/>
</dbReference>
<protein>
    <submittedName>
        <fullName evidence="7">Uncharacterized protein</fullName>
    </submittedName>
</protein>
<evidence type="ECO:0000313" key="7">
    <source>
        <dbReference type="EMBL" id="KAJ1524860.1"/>
    </source>
</evidence>
<dbReference type="Proteomes" id="UP001075354">
    <property type="component" value="Chromosome 8"/>
</dbReference>
<organism evidence="7 8">
    <name type="scientific">Megalurothrips usitatus</name>
    <name type="common">bean blossom thrips</name>
    <dbReference type="NCBI Taxonomy" id="439358"/>
    <lineage>
        <taxon>Eukaryota</taxon>
        <taxon>Metazoa</taxon>
        <taxon>Ecdysozoa</taxon>
        <taxon>Arthropoda</taxon>
        <taxon>Hexapoda</taxon>
        <taxon>Insecta</taxon>
        <taxon>Pterygota</taxon>
        <taxon>Neoptera</taxon>
        <taxon>Paraneoptera</taxon>
        <taxon>Thysanoptera</taxon>
        <taxon>Terebrantia</taxon>
        <taxon>Thripoidea</taxon>
        <taxon>Thripidae</taxon>
        <taxon>Megalurothrips</taxon>
    </lineage>
</organism>
<feature type="compositionally biased region" description="Low complexity" evidence="4">
    <location>
        <begin position="83"/>
        <end position="102"/>
    </location>
</feature>
<evidence type="ECO:0000256" key="4">
    <source>
        <dbReference type="SAM" id="MobiDB-lite"/>
    </source>
</evidence>
<dbReference type="InterPro" id="IPR002502">
    <property type="entry name" value="Amidase_domain"/>
</dbReference>
<accession>A0AAV7XJW0</accession>
<keyword evidence="2" id="KW-0399">Innate immunity</keyword>
<feature type="domain" description="N-acetylmuramoyl-L-alanine amidase" evidence="5">
    <location>
        <begin position="265"/>
        <end position="402"/>
    </location>
</feature>
<proteinExistence type="inferred from homology"/>
<dbReference type="SUPFAM" id="SSF55846">
    <property type="entry name" value="N-acetylmuramoyl-L-alanine amidase-like"/>
    <property type="match status" value="1"/>
</dbReference>
<dbReference type="GO" id="GO:0009253">
    <property type="term" value="P:peptidoglycan catabolic process"/>
    <property type="evidence" value="ECO:0007669"/>
    <property type="project" value="InterPro"/>
</dbReference>
<feature type="region of interest" description="Disordered" evidence="4">
    <location>
        <begin position="1"/>
        <end position="102"/>
    </location>
</feature>
<evidence type="ECO:0000256" key="1">
    <source>
        <dbReference type="ARBA" id="ARBA00007553"/>
    </source>
</evidence>
<dbReference type="PANTHER" id="PTHR11022:SF41">
    <property type="entry name" value="PEPTIDOGLYCAN-RECOGNITION PROTEIN LC-RELATED"/>
    <property type="match status" value="1"/>
</dbReference>
<evidence type="ECO:0000259" key="5">
    <source>
        <dbReference type="SMART" id="SM00644"/>
    </source>
</evidence>
<dbReference type="SMART" id="SM00644">
    <property type="entry name" value="Ami_2"/>
    <property type="match status" value="1"/>
</dbReference>
<dbReference type="Pfam" id="PF01510">
    <property type="entry name" value="Amidase_2"/>
    <property type="match status" value="1"/>
</dbReference>
<reference evidence="7" key="1">
    <citation type="submission" date="2022-12" db="EMBL/GenBank/DDBJ databases">
        <title>Chromosome-level genome assembly of the bean flower thrips Megalurothrips usitatus.</title>
        <authorList>
            <person name="Ma L."/>
            <person name="Liu Q."/>
            <person name="Li H."/>
            <person name="Cai W."/>
        </authorList>
    </citation>
    <scope>NUCLEOTIDE SEQUENCE</scope>
    <source>
        <strain evidence="7">Cailab_2022a</strain>
    </source>
</reference>
<dbReference type="InterPro" id="IPR006619">
    <property type="entry name" value="PGRP_domain_met/bac"/>
</dbReference>
<dbReference type="GO" id="GO:0008745">
    <property type="term" value="F:N-acetylmuramoyl-L-alanine amidase activity"/>
    <property type="evidence" value="ECO:0007669"/>
    <property type="project" value="InterPro"/>
</dbReference>
<name>A0AAV7XJW0_9NEOP</name>
<dbReference type="CDD" id="cd06583">
    <property type="entry name" value="PGRP"/>
    <property type="match status" value="1"/>
</dbReference>
<dbReference type="GO" id="GO:0008270">
    <property type="term" value="F:zinc ion binding"/>
    <property type="evidence" value="ECO:0007669"/>
    <property type="project" value="InterPro"/>
</dbReference>
<feature type="domain" description="Peptidoglycan recognition protein family" evidence="6">
    <location>
        <begin position="253"/>
        <end position="396"/>
    </location>
</feature>
<evidence type="ECO:0000313" key="8">
    <source>
        <dbReference type="Proteomes" id="UP001075354"/>
    </source>
</evidence>
<keyword evidence="8" id="KW-1185">Reference proteome</keyword>